<dbReference type="OMA" id="DHVAYNW"/>
<dbReference type="PROSITE" id="PS50835">
    <property type="entry name" value="IG_LIKE"/>
    <property type="match status" value="1"/>
</dbReference>
<dbReference type="RefSeq" id="XP_032949400.1">
    <property type="nucleotide sequence ID" value="XM_033093509.1"/>
</dbReference>
<evidence type="ECO:0000259" key="7">
    <source>
        <dbReference type="PROSITE" id="PS50835"/>
    </source>
</evidence>
<gene>
    <name evidence="8" type="primary">SLAMF1</name>
</gene>
<protein>
    <submittedName>
        <fullName evidence="8">Signaling lymphocytic activation molecule family member 1</fullName>
    </submittedName>
</protein>
<dbReference type="GO" id="GO:0009986">
    <property type="term" value="C:cell surface"/>
    <property type="evidence" value="ECO:0007669"/>
    <property type="project" value="InterPro"/>
</dbReference>
<dbReference type="PANTHER" id="PTHR12080:SF49">
    <property type="entry name" value="SIGNALING LYMPHOCYTIC ACTIVATION MOLECULE"/>
    <property type="match status" value="1"/>
</dbReference>
<dbReference type="InterPro" id="IPR015631">
    <property type="entry name" value="CD2/SLAM_rcpt"/>
</dbReference>
<dbReference type="Pfam" id="PF06214">
    <property type="entry name" value="SLAM"/>
    <property type="match status" value="1"/>
</dbReference>
<reference evidence="8" key="4">
    <citation type="submission" date="2025-08" db="UniProtKB">
        <authorList>
            <consortium name="Ensembl"/>
        </authorList>
    </citation>
    <scope>IDENTIFICATION</scope>
</reference>
<reference evidence="8" key="5">
    <citation type="submission" date="2025-09" db="UniProtKB">
        <authorList>
            <consortium name="Ensembl"/>
        </authorList>
    </citation>
    <scope>IDENTIFICATION</scope>
</reference>
<dbReference type="Proteomes" id="UP000472240">
    <property type="component" value="Chromosome 22"/>
</dbReference>
<dbReference type="GO" id="GO:0046649">
    <property type="term" value="P:lymphocyte activation"/>
    <property type="evidence" value="ECO:0007669"/>
    <property type="project" value="InterPro"/>
</dbReference>
<keyword evidence="9" id="KW-1185">Reference proteome</keyword>
<evidence type="ECO:0000256" key="5">
    <source>
        <dbReference type="SAM" id="Phobius"/>
    </source>
</evidence>
<sequence>MSLSSSHWLMDPKGLLSLNFLLLLSLAFEQSYATGKSMINCPTIGGQLGSSVLLPLTSEGINKSTNKSIHITVTMAKSAGSNRNNKLVSLDLPKEGSLRHLEDGYKFHLENLSLVILESKKKDEGWYYMTLEEQVSVQHFCLQLKLYEQVSTPEIKVLNWTQENGNCSLMLACMVERGDHVTYNWSEKTGTNLLSPANSSHLLYLTLGPQHANNIYICTASNPISNRSGIFSPGSRCKLYSSVPTQWGLYAGLFLGGIIGVIMIRQVVILLLRRRGKADHHQPTVEAKSLTIYAQVQESGSVQKKPDPLPGQDPCTTIYVAAAEPVPEPVQEPSSITVYASITLPES</sequence>
<dbReference type="Gene3D" id="2.60.40.10">
    <property type="entry name" value="Immunoglobulins"/>
    <property type="match status" value="2"/>
</dbReference>
<evidence type="ECO:0000256" key="6">
    <source>
        <dbReference type="SAM" id="SignalP"/>
    </source>
</evidence>
<dbReference type="InterPro" id="IPR010407">
    <property type="entry name" value="Sig_lymph_act_molc_N"/>
</dbReference>
<keyword evidence="4" id="KW-0325">Glycoprotein</keyword>
<dbReference type="GO" id="GO:0016020">
    <property type="term" value="C:membrane"/>
    <property type="evidence" value="ECO:0007669"/>
    <property type="project" value="UniProtKB-SubCell"/>
</dbReference>
<feature type="domain" description="Ig-like" evidence="7">
    <location>
        <begin position="153"/>
        <end position="232"/>
    </location>
</feature>
<dbReference type="InterPro" id="IPR007110">
    <property type="entry name" value="Ig-like_dom"/>
</dbReference>
<reference evidence="8 9" key="1">
    <citation type="journal article" date="2015" name="Annu Rev Anim Biosci">
        <title>The Genome 10K Project: a way forward.</title>
        <authorList>
            <person name="Koepfli K.P."/>
            <person name="Paten B."/>
            <person name="O'Brien S.J."/>
            <person name="Koepfli K.P."/>
            <person name="Paten B."/>
            <person name="Antunes A."/>
            <person name="Belov K."/>
            <person name="Bustamante C."/>
            <person name="Castoe T.A."/>
            <person name="Clawson H."/>
            <person name="Crawford A.J."/>
            <person name="Diekhans M."/>
            <person name="Distel D."/>
            <person name="Durbin R."/>
            <person name="Earl D."/>
            <person name="Fujita M.K."/>
            <person name="Gamble T."/>
            <person name="Georges A."/>
            <person name="Gemmell N."/>
            <person name="Gilbert M.T."/>
            <person name="Graves J.M."/>
            <person name="Green R.E."/>
            <person name="Hickey G."/>
            <person name="Jarvis E.D."/>
            <person name="Johnson W."/>
            <person name="Komissarov A."/>
            <person name="Korf I."/>
            <person name="Kuhn R."/>
            <person name="Larkin D.M."/>
            <person name="Lewin H."/>
            <person name="Lopez J.V."/>
            <person name="Ma J."/>
            <person name="Marques-Bonet T."/>
            <person name="Miller W."/>
            <person name="Murphy R."/>
            <person name="Pevzner P."/>
            <person name="Shapiro B."/>
            <person name="Steiner C."/>
            <person name="Tamazian G."/>
            <person name="Venkatesh B."/>
            <person name="Wang J."/>
            <person name="Wayne R."/>
            <person name="Wiley E."/>
            <person name="Yang H."/>
            <person name="Zhang G."/>
            <person name="Haussler D."/>
            <person name="Ryder O."/>
            <person name="O'Brien S.J."/>
        </authorList>
    </citation>
    <scope>NUCLEOTIDE SEQUENCE</scope>
</reference>
<evidence type="ECO:0000313" key="9">
    <source>
        <dbReference type="Proteomes" id="UP000472240"/>
    </source>
</evidence>
<keyword evidence="5" id="KW-1133">Transmembrane helix</keyword>
<keyword evidence="3 5" id="KW-0472">Membrane</keyword>
<comment type="subcellular location">
    <subcellularLocation>
        <location evidence="1">Membrane</location>
    </subcellularLocation>
</comment>
<name>A0A671FJQ9_RHIFE</name>
<evidence type="ECO:0000256" key="2">
    <source>
        <dbReference type="ARBA" id="ARBA00022729"/>
    </source>
</evidence>
<dbReference type="Ensembl" id="ENSRFET00010028202.1">
    <property type="protein sequence ID" value="ENSRFEP00010025952.1"/>
    <property type="gene ID" value="ENSRFEG00010017290.1"/>
</dbReference>
<reference evidence="8 9" key="2">
    <citation type="journal article" date="2018" name="Annu Rev Anim Biosci">
        <title>Bat Biology, Genomes, and the Bat1K Project: To Generate Chromosome-Level Genomes for All Living Bat Species.</title>
        <authorList>
            <person name="Teeling E.C."/>
            <person name="Vernes S.C."/>
            <person name="Davalos L.M."/>
            <person name="Ray D.A."/>
            <person name="Gilbert M.T.P."/>
            <person name="Myers E."/>
        </authorList>
    </citation>
    <scope>NUCLEOTIDE SEQUENCE</scope>
</reference>
<accession>A0A671FJQ9</accession>
<keyword evidence="2 6" id="KW-0732">Signal</keyword>
<evidence type="ECO:0000313" key="8">
    <source>
        <dbReference type="Ensembl" id="ENSRFEP00010025952.1"/>
    </source>
</evidence>
<feature type="transmembrane region" description="Helical" evidence="5">
    <location>
        <begin position="247"/>
        <end position="272"/>
    </location>
</feature>
<dbReference type="InterPro" id="IPR013783">
    <property type="entry name" value="Ig-like_fold"/>
</dbReference>
<feature type="signal peptide" evidence="6">
    <location>
        <begin position="1"/>
        <end position="33"/>
    </location>
</feature>
<dbReference type="PANTHER" id="PTHR12080">
    <property type="entry name" value="SIGNALING LYMPHOCYTIC ACTIVATION MOLECULE"/>
    <property type="match status" value="1"/>
</dbReference>
<organism evidence="8 9">
    <name type="scientific">Rhinolophus ferrumequinum</name>
    <name type="common">Greater horseshoe bat</name>
    <dbReference type="NCBI Taxonomy" id="59479"/>
    <lineage>
        <taxon>Eukaryota</taxon>
        <taxon>Metazoa</taxon>
        <taxon>Chordata</taxon>
        <taxon>Craniata</taxon>
        <taxon>Vertebrata</taxon>
        <taxon>Euteleostomi</taxon>
        <taxon>Mammalia</taxon>
        <taxon>Eutheria</taxon>
        <taxon>Laurasiatheria</taxon>
        <taxon>Chiroptera</taxon>
        <taxon>Yinpterochiroptera</taxon>
        <taxon>Rhinolophoidea</taxon>
        <taxon>Rhinolophidae</taxon>
        <taxon>Rhinolophinae</taxon>
        <taxon>Rhinolophus</taxon>
    </lineage>
</organism>
<dbReference type="CTD" id="6504"/>
<dbReference type="AlphaFoldDB" id="A0A671FJQ9"/>
<evidence type="ECO:0000256" key="1">
    <source>
        <dbReference type="ARBA" id="ARBA00004370"/>
    </source>
</evidence>
<dbReference type="GeneTree" id="ENSGT01030000234540"/>
<dbReference type="GeneID" id="117015123"/>
<evidence type="ECO:0000256" key="3">
    <source>
        <dbReference type="ARBA" id="ARBA00023136"/>
    </source>
</evidence>
<proteinExistence type="predicted"/>
<reference evidence="9" key="3">
    <citation type="submission" date="2018-12" db="EMBL/GenBank/DDBJ databases">
        <title>G10K-VGP greater horseshoe bat female genome, primary haplotype.</title>
        <authorList>
            <person name="Teeling E."/>
            <person name="Myers G."/>
            <person name="Vernes S."/>
            <person name="Pippel M."/>
            <person name="Winkler S."/>
            <person name="Fedrigo O."/>
            <person name="Rhie A."/>
            <person name="Koren S."/>
            <person name="Phillippy A."/>
            <person name="Lewin H."/>
            <person name="Damas J."/>
            <person name="Howe K."/>
            <person name="Mountcastle J."/>
            <person name="Jarvis E.D."/>
        </authorList>
    </citation>
    <scope>NUCLEOTIDE SEQUENCE [LARGE SCALE GENOMIC DNA]</scope>
</reference>
<feature type="chain" id="PRO_5025442868" evidence="6">
    <location>
        <begin position="34"/>
        <end position="347"/>
    </location>
</feature>
<dbReference type="GO" id="GO:0038023">
    <property type="term" value="F:signaling receptor activity"/>
    <property type="evidence" value="ECO:0007669"/>
    <property type="project" value="InterPro"/>
</dbReference>
<keyword evidence="5" id="KW-0812">Transmembrane</keyword>
<evidence type="ECO:0000256" key="4">
    <source>
        <dbReference type="ARBA" id="ARBA00023180"/>
    </source>
</evidence>